<feature type="coiled-coil region" evidence="1">
    <location>
        <begin position="100"/>
        <end position="134"/>
    </location>
</feature>
<gene>
    <name evidence="2" type="ORF">AYI69_g2051</name>
</gene>
<accession>A0A1R1YNH1</accession>
<keyword evidence="3" id="KW-1185">Reference proteome</keyword>
<reference evidence="3" key="1">
    <citation type="submission" date="2017-01" db="EMBL/GenBank/DDBJ databases">
        <authorList>
            <person name="Wang Y."/>
            <person name="White M."/>
            <person name="Kvist S."/>
            <person name="Moncalvo J.-M."/>
        </authorList>
    </citation>
    <scope>NUCLEOTIDE SEQUENCE [LARGE SCALE GENOMIC DNA]</scope>
    <source>
        <strain evidence="3">ID-206-W2</strain>
    </source>
</reference>
<name>A0A1R1YNH1_9FUNG</name>
<protein>
    <submittedName>
        <fullName evidence="2">Uncharacterized protein</fullName>
    </submittedName>
</protein>
<evidence type="ECO:0000313" key="2">
    <source>
        <dbReference type="EMBL" id="OMJ28467.1"/>
    </source>
</evidence>
<evidence type="ECO:0000313" key="3">
    <source>
        <dbReference type="Proteomes" id="UP000187429"/>
    </source>
</evidence>
<feature type="non-terminal residue" evidence="2">
    <location>
        <position position="141"/>
    </location>
</feature>
<evidence type="ECO:0000256" key="1">
    <source>
        <dbReference type="SAM" id="Coils"/>
    </source>
</evidence>
<dbReference type="AlphaFoldDB" id="A0A1R1YNH1"/>
<sequence>MNTSHKKNTIYTNSEKNSEKNGEIYRKDNKFIIPVFNNFDFLSKAEGSKIDIISHTIAENEIKSKSDNKNISSNTIERDLDIVREPVNFADRSNLKISNLRKTLTRKNNLEEKLKKMEKIKERAKIREREISDQYFNKKNN</sequence>
<organism evidence="2 3">
    <name type="scientific">Smittium culicis</name>
    <dbReference type="NCBI Taxonomy" id="133412"/>
    <lineage>
        <taxon>Eukaryota</taxon>
        <taxon>Fungi</taxon>
        <taxon>Fungi incertae sedis</taxon>
        <taxon>Zoopagomycota</taxon>
        <taxon>Kickxellomycotina</taxon>
        <taxon>Harpellomycetes</taxon>
        <taxon>Harpellales</taxon>
        <taxon>Legeriomycetaceae</taxon>
        <taxon>Smittium</taxon>
    </lineage>
</organism>
<dbReference type="Proteomes" id="UP000187429">
    <property type="component" value="Unassembled WGS sequence"/>
</dbReference>
<keyword evidence="1" id="KW-0175">Coiled coil</keyword>
<comment type="caution">
    <text evidence="2">The sequence shown here is derived from an EMBL/GenBank/DDBJ whole genome shotgun (WGS) entry which is preliminary data.</text>
</comment>
<proteinExistence type="predicted"/>
<dbReference type="EMBL" id="LSSM01000577">
    <property type="protein sequence ID" value="OMJ28467.1"/>
    <property type="molecule type" value="Genomic_DNA"/>
</dbReference>